<reference evidence="1" key="1">
    <citation type="submission" date="2021-06" db="EMBL/GenBank/DDBJ databases">
        <authorList>
            <person name="Kallberg Y."/>
            <person name="Tangrot J."/>
            <person name="Rosling A."/>
        </authorList>
    </citation>
    <scope>NUCLEOTIDE SEQUENCE</scope>
    <source>
        <strain evidence="1">MA453B</strain>
    </source>
</reference>
<dbReference type="EMBL" id="CAJVPY010043981">
    <property type="protein sequence ID" value="CAG8808600.1"/>
    <property type="molecule type" value="Genomic_DNA"/>
</dbReference>
<keyword evidence="2" id="KW-1185">Reference proteome</keyword>
<feature type="non-terminal residue" evidence="1">
    <location>
        <position position="1"/>
    </location>
</feature>
<dbReference type="AlphaFoldDB" id="A0A9N9K5W1"/>
<evidence type="ECO:0000313" key="1">
    <source>
        <dbReference type="EMBL" id="CAG8808600.1"/>
    </source>
</evidence>
<sequence>CALGQIRIILAINVISTDTIDVQNVTSTNTIDIQNIISTNTIDIQNGIFIDSVTSLSILVSPPADNTTTATATSSTTFSRNTLVV</sequence>
<dbReference type="Proteomes" id="UP000789405">
    <property type="component" value="Unassembled WGS sequence"/>
</dbReference>
<organism evidence="1 2">
    <name type="scientific">Dentiscutata erythropus</name>
    <dbReference type="NCBI Taxonomy" id="1348616"/>
    <lineage>
        <taxon>Eukaryota</taxon>
        <taxon>Fungi</taxon>
        <taxon>Fungi incertae sedis</taxon>
        <taxon>Mucoromycota</taxon>
        <taxon>Glomeromycotina</taxon>
        <taxon>Glomeromycetes</taxon>
        <taxon>Diversisporales</taxon>
        <taxon>Gigasporaceae</taxon>
        <taxon>Dentiscutata</taxon>
    </lineage>
</organism>
<proteinExistence type="predicted"/>
<protein>
    <submittedName>
        <fullName evidence="1">3825_t:CDS:1</fullName>
    </submittedName>
</protein>
<name>A0A9N9K5W1_9GLOM</name>
<gene>
    <name evidence="1" type="ORF">DERYTH_LOCUS24919</name>
</gene>
<accession>A0A9N9K5W1</accession>
<comment type="caution">
    <text evidence="1">The sequence shown here is derived from an EMBL/GenBank/DDBJ whole genome shotgun (WGS) entry which is preliminary data.</text>
</comment>
<evidence type="ECO:0000313" key="2">
    <source>
        <dbReference type="Proteomes" id="UP000789405"/>
    </source>
</evidence>